<dbReference type="AlphaFoldDB" id="A0A937FDN5"/>
<name>A0A937FDN5_9CLOT</name>
<proteinExistence type="predicted"/>
<dbReference type="EMBL" id="JAESWA010000022">
    <property type="protein sequence ID" value="MBL4932105.1"/>
    <property type="molecule type" value="Genomic_DNA"/>
</dbReference>
<evidence type="ECO:0008006" key="3">
    <source>
        <dbReference type="Google" id="ProtNLM"/>
    </source>
</evidence>
<protein>
    <recommendedName>
        <fullName evidence="3">Zinc dependent phospholipase C family protein</fullName>
    </recommendedName>
</protein>
<evidence type="ECO:0000313" key="1">
    <source>
        <dbReference type="EMBL" id="MBL4932105.1"/>
    </source>
</evidence>
<comment type="caution">
    <text evidence="1">The sequence shown here is derived from an EMBL/GenBank/DDBJ whole genome shotgun (WGS) entry which is preliminary data.</text>
</comment>
<dbReference type="RefSeq" id="WP_202767481.1">
    <property type="nucleotide sequence ID" value="NZ_JAESWA010000022.1"/>
</dbReference>
<gene>
    <name evidence="1" type="ORF">JK634_09840</name>
</gene>
<accession>A0A937FDN5</accession>
<reference evidence="1" key="1">
    <citation type="submission" date="2021-01" db="EMBL/GenBank/DDBJ databases">
        <title>Genome public.</title>
        <authorList>
            <person name="Liu C."/>
            <person name="Sun Q."/>
        </authorList>
    </citation>
    <scope>NUCLEOTIDE SEQUENCE</scope>
    <source>
        <strain evidence="1">YIM B02565</strain>
    </source>
</reference>
<dbReference type="Proteomes" id="UP000623681">
    <property type="component" value="Unassembled WGS sequence"/>
</dbReference>
<organism evidence="1 2">
    <name type="scientific">Clostridium paridis</name>
    <dbReference type="NCBI Taxonomy" id="2803863"/>
    <lineage>
        <taxon>Bacteria</taxon>
        <taxon>Bacillati</taxon>
        <taxon>Bacillota</taxon>
        <taxon>Clostridia</taxon>
        <taxon>Eubacteriales</taxon>
        <taxon>Clostridiaceae</taxon>
        <taxon>Clostridium</taxon>
    </lineage>
</organism>
<sequence length="209" mass="24391">MGSLMMHYCIFNELSKSLKVNKNRFLMGMLSTDISHLAKEPKNKSHFMTVDENGVRFVNYYDFYKKYKLKFSDCYFLGYFCHLISDDIWHNLRPTMEVNILPPEERSTAKIKYLNDLRQLNSVIVNTYKLENNIPNIGKLEVDDVMKSVEIDEININLLPQILTQASQYFEANPQISNKPLEIFTVDEINEYINNSVTISLEKLAEIAN</sequence>
<keyword evidence="2" id="KW-1185">Reference proteome</keyword>
<evidence type="ECO:0000313" key="2">
    <source>
        <dbReference type="Proteomes" id="UP000623681"/>
    </source>
</evidence>